<accession>A0A1V6PCX5</accession>
<keyword evidence="16" id="KW-0496">Mitochondrion</keyword>
<keyword evidence="5" id="KW-0679">Respiratory chain</keyword>
<protein>
    <recommendedName>
        <fullName evidence="21">Cytochrome b-c1 complex subunit Rieske, mitochondrial</fullName>
        <ecNumber evidence="3">7.1.1.8</ecNumber>
    </recommendedName>
</protein>
<dbReference type="SUPFAM" id="SSF50022">
    <property type="entry name" value="ISP domain"/>
    <property type="match status" value="1"/>
</dbReference>
<keyword evidence="15" id="KW-0411">Iron-sulfur</keyword>
<evidence type="ECO:0000256" key="12">
    <source>
        <dbReference type="ARBA" id="ARBA00022982"/>
    </source>
</evidence>
<dbReference type="STRING" id="69771.A0A1V6PCX5"/>
<evidence type="ECO:0000256" key="17">
    <source>
        <dbReference type="ARBA" id="ARBA00023136"/>
    </source>
</evidence>
<evidence type="ECO:0000256" key="11">
    <source>
        <dbReference type="ARBA" id="ARBA00022967"/>
    </source>
</evidence>
<evidence type="ECO:0000256" key="10">
    <source>
        <dbReference type="ARBA" id="ARBA00022946"/>
    </source>
</evidence>
<keyword evidence="7" id="KW-0001">2Fe-2S</keyword>
<dbReference type="EC" id="7.1.1.8" evidence="3"/>
<dbReference type="Gene3D" id="2.102.10.10">
    <property type="entry name" value="Rieske [2Fe-2S] iron-sulphur domain"/>
    <property type="match status" value="1"/>
</dbReference>
<dbReference type="Pfam" id="PF02921">
    <property type="entry name" value="UCR_TM"/>
    <property type="match status" value="1"/>
</dbReference>
<dbReference type="PROSITE" id="PS51296">
    <property type="entry name" value="RIESKE"/>
    <property type="match status" value="1"/>
</dbReference>
<evidence type="ECO:0000256" key="15">
    <source>
        <dbReference type="ARBA" id="ARBA00023014"/>
    </source>
</evidence>
<keyword evidence="8" id="KW-0479">Metal-binding</keyword>
<dbReference type="NCBIfam" id="TIGR01416">
    <property type="entry name" value="Rieske_proteo"/>
    <property type="match status" value="1"/>
</dbReference>
<comment type="subcellular location">
    <subcellularLocation>
        <location evidence="1">Mitochondrion inner membrane</location>
        <topology evidence="1">Single-pass membrane protein</topology>
    </subcellularLocation>
</comment>
<evidence type="ECO:0000256" key="19">
    <source>
        <dbReference type="ARBA" id="ARBA00029351"/>
    </source>
</evidence>
<dbReference type="InterPro" id="IPR014349">
    <property type="entry name" value="Rieske_Fe-S_prot"/>
</dbReference>
<dbReference type="GO" id="GO:0046872">
    <property type="term" value="F:metal ion binding"/>
    <property type="evidence" value="ECO:0007669"/>
    <property type="project" value="UniProtKB-KW"/>
</dbReference>
<evidence type="ECO:0000313" key="24">
    <source>
        <dbReference type="Proteomes" id="UP000191522"/>
    </source>
</evidence>
<evidence type="ECO:0000256" key="21">
    <source>
        <dbReference type="ARBA" id="ARBA00072517"/>
    </source>
</evidence>
<dbReference type="FunFam" id="2.102.10.10:FF:000001">
    <property type="entry name" value="Cytochrome b-c1 complex subunit Rieske, mitochondrial"/>
    <property type="match status" value="1"/>
</dbReference>
<evidence type="ECO:0000256" key="16">
    <source>
        <dbReference type="ARBA" id="ARBA00023128"/>
    </source>
</evidence>
<comment type="caution">
    <text evidence="23">The sequence shown here is derived from an EMBL/GenBank/DDBJ whole genome shotgun (WGS) entry which is preliminary data.</text>
</comment>
<dbReference type="InterPro" id="IPR017941">
    <property type="entry name" value="Rieske_2Fe-2S"/>
</dbReference>
<dbReference type="GO" id="GO:0051537">
    <property type="term" value="F:2 iron, 2 sulfur cluster binding"/>
    <property type="evidence" value="ECO:0007669"/>
    <property type="project" value="UniProtKB-KW"/>
</dbReference>
<dbReference type="Proteomes" id="UP000191522">
    <property type="component" value="Unassembled WGS sequence"/>
</dbReference>
<feature type="domain" description="Rieske" evidence="22">
    <location>
        <begin position="217"/>
        <end position="285"/>
    </location>
</feature>
<reference evidence="24" key="1">
    <citation type="journal article" date="2017" name="Nat. Microbiol.">
        <title>Global analysis of biosynthetic gene clusters reveals vast potential of secondary metabolite production in Penicillium species.</title>
        <authorList>
            <person name="Nielsen J.C."/>
            <person name="Grijseels S."/>
            <person name="Prigent S."/>
            <person name="Ji B."/>
            <person name="Dainat J."/>
            <person name="Nielsen K.F."/>
            <person name="Frisvad J.C."/>
            <person name="Workman M."/>
            <person name="Nielsen J."/>
        </authorList>
    </citation>
    <scope>NUCLEOTIDE SEQUENCE [LARGE SCALE GENOMIC DNA]</scope>
    <source>
        <strain evidence="24">IBT 11843</strain>
    </source>
</reference>
<keyword evidence="14" id="KW-0408">Iron</keyword>
<evidence type="ECO:0000256" key="20">
    <source>
        <dbReference type="ARBA" id="ARBA00034078"/>
    </source>
</evidence>
<keyword evidence="17" id="KW-0472">Membrane</keyword>
<evidence type="ECO:0000256" key="6">
    <source>
        <dbReference type="ARBA" id="ARBA00022692"/>
    </source>
</evidence>
<keyword evidence="13" id="KW-1133">Transmembrane helix</keyword>
<proteinExistence type="inferred from homology"/>
<evidence type="ECO:0000256" key="1">
    <source>
        <dbReference type="ARBA" id="ARBA00004434"/>
    </source>
</evidence>
<dbReference type="OMA" id="KRTWLIA"/>
<evidence type="ECO:0000256" key="14">
    <source>
        <dbReference type="ARBA" id="ARBA00023004"/>
    </source>
</evidence>
<dbReference type="CDD" id="cd03470">
    <property type="entry name" value="Rieske_cytochrome_bc1"/>
    <property type="match status" value="1"/>
</dbReference>
<dbReference type="OrthoDB" id="1637982at2759"/>
<dbReference type="EMBL" id="MDYL01000009">
    <property type="protein sequence ID" value="OQD74861.1"/>
    <property type="molecule type" value="Genomic_DNA"/>
</dbReference>
<keyword evidence="10" id="KW-0809">Transit peptide</keyword>
<evidence type="ECO:0000256" key="13">
    <source>
        <dbReference type="ARBA" id="ARBA00022989"/>
    </source>
</evidence>
<dbReference type="GO" id="GO:0008121">
    <property type="term" value="F:quinol-cytochrome-c reductase activity"/>
    <property type="evidence" value="ECO:0007669"/>
    <property type="project" value="UniProtKB-EC"/>
</dbReference>
<keyword evidence="24" id="KW-1185">Reference proteome</keyword>
<dbReference type="AlphaFoldDB" id="A0A1V6PCX5"/>
<dbReference type="PANTHER" id="PTHR10134">
    <property type="entry name" value="CYTOCHROME B-C1 COMPLEX SUBUNIT RIESKE, MITOCHONDRIAL"/>
    <property type="match status" value="1"/>
</dbReference>
<name>A0A1V6PCX5_PENDC</name>
<evidence type="ECO:0000256" key="18">
    <source>
        <dbReference type="ARBA" id="ARBA00023157"/>
    </source>
</evidence>
<comment type="catalytic activity">
    <reaction evidence="19">
        <text>a quinol + 2 Fe(III)-[cytochrome c](out) = a quinone + 2 Fe(II)-[cytochrome c](out) + 2 H(+)(out)</text>
        <dbReference type="Rhea" id="RHEA:11484"/>
        <dbReference type="Rhea" id="RHEA-COMP:10350"/>
        <dbReference type="Rhea" id="RHEA-COMP:14399"/>
        <dbReference type="ChEBI" id="CHEBI:15378"/>
        <dbReference type="ChEBI" id="CHEBI:24646"/>
        <dbReference type="ChEBI" id="CHEBI:29033"/>
        <dbReference type="ChEBI" id="CHEBI:29034"/>
        <dbReference type="ChEBI" id="CHEBI:132124"/>
        <dbReference type="EC" id="7.1.1.8"/>
    </reaction>
</comment>
<dbReference type="GO" id="GO:0005743">
    <property type="term" value="C:mitochondrial inner membrane"/>
    <property type="evidence" value="ECO:0007669"/>
    <property type="project" value="UniProtKB-SubCell"/>
</dbReference>
<dbReference type="SUPFAM" id="SSF81502">
    <property type="entry name" value="ISP transmembrane anchor"/>
    <property type="match status" value="1"/>
</dbReference>
<keyword evidence="12" id="KW-0249">Electron transport</keyword>
<evidence type="ECO:0000256" key="5">
    <source>
        <dbReference type="ARBA" id="ARBA00022660"/>
    </source>
</evidence>
<evidence type="ECO:0000256" key="9">
    <source>
        <dbReference type="ARBA" id="ARBA00022792"/>
    </source>
</evidence>
<sequence length="287" mass="31309">MTGPVIPIASESSGSDFDLDFRLHPPPSLRPSALHAIAVNNPVRVVICLTMSLSSVSNALLRTCARQQLPTARAAVTCFQQRRGVADAKSSFDSPFATANEPRSTLKVPDFSKYQSKSSPRTNQVFSYFMAGTMGLATAAGAKATVQDFLVNMSASADVLAQAKVEIALGSIPEGKNVIIKWRGKPVFIRHRTQDEIAEARETKWENLRDPQPDDDRVQKPEWLVMLGVCTHLGCVPIGEAGEYGGWFCPCHGSHYDISGRVRKGPAPLNLEVPQYQFPEEETLVIG</sequence>
<evidence type="ECO:0000256" key="3">
    <source>
        <dbReference type="ARBA" id="ARBA00012951"/>
    </source>
</evidence>
<evidence type="ECO:0000256" key="2">
    <source>
        <dbReference type="ARBA" id="ARBA00010651"/>
    </source>
</evidence>
<keyword evidence="11" id="KW-1278">Translocase</keyword>
<dbReference type="InterPro" id="IPR037008">
    <property type="entry name" value="bc1_Rieske_TM_sf"/>
</dbReference>
<dbReference type="InterPro" id="IPR004192">
    <property type="entry name" value="Rieske_TM"/>
</dbReference>
<evidence type="ECO:0000259" key="22">
    <source>
        <dbReference type="PROSITE" id="PS51296"/>
    </source>
</evidence>
<evidence type="ECO:0000256" key="7">
    <source>
        <dbReference type="ARBA" id="ARBA00022714"/>
    </source>
</evidence>
<evidence type="ECO:0000313" key="23">
    <source>
        <dbReference type="EMBL" id="OQD74861.1"/>
    </source>
</evidence>
<keyword evidence="9" id="KW-0999">Mitochondrion inner membrane</keyword>
<dbReference type="FunFam" id="1.20.5.270:FF:000002">
    <property type="entry name" value="Cytochrome b-c1 complex subunit Rieske, mitochondrial"/>
    <property type="match status" value="1"/>
</dbReference>
<comment type="similarity">
    <text evidence="2">Belongs to the Rieske iron-sulfur protein family.</text>
</comment>
<keyword evidence="4" id="KW-0813">Transport</keyword>
<comment type="cofactor">
    <cofactor evidence="20">
        <name>[2Fe-2S] cluster</name>
        <dbReference type="ChEBI" id="CHEBI:190135"/>
    </cofactor>
</comment>
<dbReference type="InterPro" id="IPR006317">
    <property type="entry name" value="Ubiquinol_cyt_c_Rdtase_Fe-S-su"/>
</dbReference>
<keyword evidence="18" id="KW-1015">Disulfide bond</keyword>
<dbReference type="Pfam" id="PF00355">
    <property type="entry name" value="Rieske"/>
    <property type="match status" value="1"/>
</dbReference>
<evidence type="ECO:0000256" key="8">
    <source>
        <dbReference type="ARBA" id="ARBA00022723"/>
    </source>
</evidence>
<evidence type="ECO:0000256" key="4">
    <source>
        <dbReference type="ARBA" id="ARBA00022448"/>
    </source>
</evidence>
<keyword evidence="6" id="KW-0812">Transmembrane</keyword>
<dbReference type="PRINTS" id="PR00162">
    <property type="entry name" value="RIESKE"/>
</dbReference>
<dbReference type="InterPro" id="IPR005805">
    <property type="entry name" value="Rieske_Fe-S_prot_C"/>
</dbReference>
<gene>
    <name evidence="23" type="ORF">PENDEC_c009G02749</name>
</gene>
<dbReference type="InterPro" id="IPR036922">
    <property type="entry name" value="Rieske_2Fe-2S_sf"/>
</dbReference>
<dbReference type="Gene3D" id="1.20.5.270">
    <property type="entry name" value="Ubiquinol cytochrome reductase, transmembrane domain"/>
    <property type="match status" value="1"/>
</dbReference>
<organism evidence="23 24">
    <name type="scientific">Penicillium decumbens</name>
    <dbReference type="NCBI Taxonomy" id="69771"/>
    <lineage>
        <taxon>Eukaryota</taxon>
        <taxon>Fungi</taxon>
        <taxon>Dikarya</taxon>
        <taxon>Ascomycota</taxon>
        <taxon>Pezizomycotina</taxon>
        <taxon>Eurotiomycetes</taxon>
        <taxon>Eurotiomycetidae</taxon>
        <taxon>Eurotiales</taxon>
        <taxon>Aspergillaceae</taxon>
        <taxon>Penicillium</taxon>
    </lineage>
</organism>